<evidence type="ECO:0000313" key="4">
    <source>
        <dbReference type="EMBL" id="KXF77977.1"/>
    </source>
</evidence>
<dbReference type="PANTHER" id="PTHR10204">
    <property type="entry name" value="NAD P H OXIDOREDUCTASE-RELATED"/>
    <property type="match status" value="1"/>
</dbReference>
<keyword evidence="5" id="KW-1185">Reference proteome</keyword>
<dbReference type="SUPFAM" id="SSF52218">
    <property type="entry name" value="Flavoproteins"/>
    <property type="match status" value="1"/>
</dbReference>
<dbReference type="PANTHER" id="PTHR10204:SF34">
    <property type="entry name" value="NAD(P)H DEHYDROGENASE [QUINONE] 1 ISOFORM 1"/>
    <property type="match status" value="1"/>
</dbReference>
<dbReference type="OrthoDB" id="9798454at2"/>
<evidence type="ECO:0000313" key="5">
    <source>
        <dbReference type="Proteomes" id="UP000070107"/>
    </source>
</evidence>
<dbReference type="STRING" id="1494590.ATN84_24515"/>
<dbReference type="Gene3D" id="3.40.50.360">
    <property type="match status" value="1"/>
</dbReference>
<evidence type="ECO:0000259" key="3">
    <source>
        <dbReference type="Pfam" id="PF02525"/>
    </source>
</evidence>
<dbReference type="InterPro" id="IPR003680">
    <property type="entry name" value="Flavodoxin_fold"/>
</dbReference>
<dbReference type="GO" id="GO:0005829">
    <property type="term" value="C:cytosol"/>
    <property type="evidence" value="ECO:0007669"/>
    <property type="project" value="TreeGrafter"/>
</dbReference>
<comment type="similarity">
    <text evidence="1">Belongs to the NAD(P)H dehydrogenase (quinone) family.</text>
</comment>
<proteinExistence type="inferred from homology"/>
<keyword evidence="2" id="KW-0560">Oxidoreductase</keyword>
<reference evidence="4 5" key="1">
    <citation type="submission" date="2015-11" db="EMBL/GenBank/DDBJ databases">
        <title>Draft genome sequence of Paramesorhizobium deserti A-3-E, a strain highly resistant to diverse beta-lactam antibiotics.</title>
        <authorList>
            <person name="Lv R."/>
            <person name="Yang X."/>
            <person name="Fang N."/>
            <person name="Guo J."/>
            <person name="Luo X."/>
            <person name="Peng F."/>
            <person name="Yang R."/>
            <person name="Cui Y."/>
            <person name="Fang C."/>
            <person name="Song Y."/>
        </authorList>
    </citation>
    <scope>NUCLEOTIDE SEQUENCE [LARGE SCALE GENOMIC DNA]</scope>
    <source>
        <strain evidence="4 5">A-3-E</strain>
    </source>
</reference>
<dbReference type="Pfam" id="PF02525">
    <property type="entry name" value="Flavodoxin_2"/>
    <property type="match status" value="1"/>
</dbReference>
<comment type="caution">
    <text evidence="4">The sequence shown here is derived from an EMBL/GenBank/DDBJ whole genome shotgun (WGS) entry which is preliminary data.</text>
</comment>
<dbReference type="Proteomes" id="UP000070107">
    <property type="component" value="Unassembled WGS sequence"/>
</dbReference>
<dbReference type="RefSeq" id="WP_068881218.1">
    <property type="nucleotide sequence ID" value="NZ_LNTU01000004.1"/>
</dbReference>
<evidence type="ECO:0000256" key="2">
    <source>
        <dbReference type="ARBA" id="ARBA00023002"/>
    </source>
</evidence>
<dbReference type="EMBL" id="LNTU01000004">
    <property type="protein sequence ID" value="KXF77977.1"/>
    <property type="molecule type" value="Genomic_DNA"/>
</dbReference>
<accession>A0A135HXP3</accession>
<dbReference type="InterPro" id="IPR029039">
    <property type="entry name" value="Flavoprotein-like_sf"/>
</dbReference>
<name>A0A135HXP3_9HYPH</name>
<protein>
    <submittedName>
        <fullName evidence="4">NAD(P)H dehydrogenase</fullName>
    </submittedName>
</protein>
<evidence type="ECO:0000256" key="1">
    <source>
        <dbReference type="ARBA" id="ARBA00006252"/>
    </source>
</evidence>
<dbReference type="AlphaFoldDB" id="A0A135HXP3"/>
<sequence>MHTLIVASHPDRGSFTHSAAAHLAEGVSLFPGNSFEIADLAAEGFDPRYTAADIALHLRKAPPPADVAAEQARIDRADALVLVYPVYWWSMPGLLKGWIDRVFANGWAYDDDFETRVVKKLQHLRIHLVAIGGADLRTYARHGYFGAMRTQIDHGIFDYCGAPVVTSELLLPSETGDMSHHLETARNFGRNLFSASRQSEAA</sequence>
<organism evidence="4 5">
    <name type="scientific">Paramesorhizobium deserti</name>
    <dbReference type="NCBI Taxonomy" id="1494590"/>
    <lineage>
        <taxon>Bacteria</taxon>
        <taxon>Pseudomonadati</taxon>
        <taxon>Pseudomonadota</taxon>
        <taxon>Alphaproteobacteria</taxon>
        <taxon>Hyphomicrobiales</taxon>
        <taxon>Phyllobacteriaceae</taxon>
        <taxon>Paramesorhizobium</taxon>
    </lineage>
</organism>
<feature type="domain" description="Flavodoxin-like fold" evidence="3">
    <location>
        <begin position="1"/>
        <end position="172"/>
    </location>
</feature>
<gene>
    <name evidence="4" type="ORF">ATN84_24515</name>
</gene>
<dbReference type="InterPro" id="IPR051545">
    <property type="entry name" value="NAD(P)H_dehydrogenase_qn"/>
</dbReference>
<dbReference type="GO" id="GO:0003955">
    <property type="term" value="F:NAD(P)H dehydrogenase (quinone) activity"/>
    <property type="evidence" value="ECO:0007669"/>
    <property type="project" value="TreeGrafter"/>
</dbReference>